<proteinExistence type="predicted"/>
<keyword evidence="2" id="KW-1185">Reference proteome</keyword>
<reference evidence="1" key="1">
    <citation type="submission" date="2018-11" db="EMBL/GenBank/DDBJ databases">
        <authorList>
            <consortium name="Pathogen Informatics"/>
        </authorList>
    </citation>
    <scope>NUCLEOTIDE SEQUENCE</scope>
</reference>
<gene>
    <name evidence="1" type="ORF">PXEA_LOCUS28585</name>
</gene>
<dbReference type="EMBL" id="CAAALY010249177">
    <property type="protein sequence ID" value="VEL35145.1"/>
    <property type="molecule type" value="Genomic_DNA"/>
</dbReference>
<evidence type="ECO:0000313" key="1">
    <source>
        <dbReference type="EMBL" id="VEL35145.1"/>
    </source>
</evidence>
<dbReference type="AlphaFoldDB" id="A0A3S5B6H9"/>
<name>A0A3S5B6H9_9PLAT</name>
<comment type="caution">
    <text evidence="1">The sequence shown here is derived from an EMBL/GenBank/DDBJ whole genome shotgun (WGS) entry which is preliminary data.</text>
</comment>
<sequence>MRVQNWCPSLIGCSIEAIDSLTNDLVNPPMNAETGQELDLGAFAYGSHDLTTHQTLRLAGVEALFELEARLSSTRLPTSFGGYGLSMVSWPRFDDVAATS</sequence>
<organism evidence="1 2">
    <name type="scientific">Protopolystoma xenopodis</name>
    <dbReference type="NCBI Taxonomy" id="117903"/>
    <lineage>
        <taxon>Eukaryota</taxon>
        <taxon>Metazoa</taxon>
        <taxon>Spiralia</taxon>
        <taxon>Lophotrochozoa</taxon>
        <taxon>Platyhelminthes</taxon>
        <taxon>Monogenea</taxon>
        <taxon>Polyopisthocotylea</taxon>
        <taxon>Polystomatidea</taxon>
        <taxon>Polystomatidae</taxon>
        <taxon>Protopolystoma</taxon>
    </lineage>
</organism>
<protein>
    <submittedName>
        <fullName evidence="1">Uncharacterized protein</fullName>
    </submittedName>
</protein>
<evidence type="ECO:0000313" key="2">
    <source>
        <dbReference type="Proteomes" id="UP000784294"/>
    </source>
</evidence>
<dbReference type="Proteomes" id="UP000784294">
    <property type="component" value="Unassembled WGS sequence"/>
</dbReference>
<accession>A0A3S5B6H9</accession>